<gene>
    <name evidence="9" type="ORF">SAMN05877831_11490</name>
</gene>
<dbReference type="RefSeq" id="WP_245860999.1">
    <property type="nucleotide sequence ID" value="NZ_OBMT01000014.1"/>
</dbReference>
<organism evidence="9 10">
    <name type="scientific">Rhodobacter maris</name>
    <dbReference type="NCBI Taxonomy" id="446682"/>
    <lineage>
        <taxon>Bacteria</taxon>
        <taxon>Pseudomonadati</taxon>
        <taxon>Pseudomonadota</taxon>
        <taxon>Alphaproteobacteria</taxon>
        <taxon>Rhodobacterales</taxon>
        <taxon>Rhodobacter group</taxon>
        <taxon>Rhodobacter</taxon>
    </lineage>
</organism>
<proteinExistence type="inferred from homology"/>
<evidence type="ECO:0000256" key="5">
    <source>
        <dbReference type="ARBA" id="ARBA00023049"/>
    </source>
</evidence>
<dbReference type="Pfam" id="PF01435">
    <property type="entry name" value="Peptidase_M48"/>
    <property type="match status" value="1"/>
</dbReference>
<name>A0A285T4Y2_9RHOB</name>
<protein>
    <submittedName>
        <fullName evidence="9">Peptidase M48-like protein</fullName>
    </submittedName>
</protein>
<feature type="chain" id="PRO_5013307103" evidence="7">
    <location>
        <begin position="18"/>
        <end position="263"/>
    </location>
</feature>
<dbReference type="PROSITE" id="PS51257">
    <property type="entry name" value="PROKAR_LIPOPROTEIN"/>
    <property type="match status" value="1"/>
</dbReference>
<dbReference type="InterPro" id="IPR051156">
    <property type="entry name" value="Mito/Outer_Membr_Metalloprot"/>
</dbReference>
<keyword evidence="5 6" id="KW-0482">Metalloprotease</keyword>
<dbReference type="PANTHER" id="PTHR22726:SF1">
    <property type="entry name" value="METALLOENDOPEPTIDASE OMA1, MITOCHONDRIAL"/>
    <property type="match status" value="1"/>
</dbReference>
<keyword evidence="10" id="KW-1185">Reference proteome</keyword>
<keyword evidence="2" id="KW-0479">Metal-binding</keyword>
<dbReference type="GO" id="GO:0016020">
    <property type="term" value="C:membrane"/>
    <property type="evidence" value="ECO:0007669"/>
    <property type="project" value="TreeGrafter"/>
</dbReference>
<keyword evidence="1 6" id="KW-0645">Protease</keyword>
<feature type="signal peptide" evidence="7">
    <location>
        <begin position="1"/>
        <end position="17"/>
    </location>
</feature>
<comment type="similarity">
    <text evidence="6">Belongs to the peptidase M48 family.</text>
</comment>
<dbReference type="CDD" id="cd07324">
    <property type="entry name" value="M48C_Oma1-like"/>
    <property type="match status" value="1"/>
</dbReference>
<dbReference type="Gene3D" id="3.30.2010.10">
    <property type="entry name" value="Metalloproteases ('zincins'), catalytic domain"/>
    <property type="match status" value="1"/>
</dbReference>
<dbReference type="PANTHER" id="PTHR22726">
    <property type="entry name" value="METALLOENDOPEPTIDASE OMA1"/>
    <property type="match status" value="1"/>
</dbReference>
<evidence type="ECO:0000259" key="8">
    <source>
        <dbReference type="Pfam" id="PF01435"/>
    </source>
</evidence>
<dbReference type="GO" id="GO:0004222">
    <property type="term" value="F:metalloendopeptidase activity"/>
    <property type="evidence" value="ECO:0007669"/>
    <property type="project" value="InterPro"/>
</dbReference>
<evidence type="ECO:0000313" key="10">
    <source>
        <dbReference type="Proteomes" id="UP000219111"/>
    </source>
</evidence>
<keyword evidence="7" id="KW-0732">Signal</keyword>
<dbReference type="EMBL" id="OBMT01000014">
    <property type="protein sequence ID" value="SOC16417.1"/>
    <property type="molecule type" value="Genomic_DNA"/>
</dbReference>
<evidence type="ECO:0000256" key="7">
    <source>
        <dbReference type="SAM" id="SignalP"/>
    </source>
</evidence>
<dbReference type="InterPro" id="IPR001915">
    <property type="entry name" value="Peptidase_M48"/>
</dbReference>
<evidence type="ECO:0000256" key="2">
    <source>
        <dbReference type="ARBA" id="ARBA00022723"/>
    </source>
</evidence>
<dbReference type="GO" id="GO:0051603">
    <property type="term" value="P:proteolysis involved in protein catabolic process"/>
    <property type="evidence" value="ECO:0007669"/>
    <property type="project" value="TreeGrafter"/>
</dbReference>
<sequence length="263" mass="27598">MLRHHLLMCLIVPLGLAACDAVPGTAPGAVVRTPMPASVAPVVTTEPGPDAREAAANFIAVAEDMEPRIEAECRARTRGRRNCDYQVMVDDRADATPNALQTIDARGRPIVAFNLALIAEARNRDELAFVMGHEAAHYILGHLEAKSSDADRGARIMGALAAASGADATTIARAESFGAEVGALSFSQDYELEADQLGAVIAWDAGYDPARGALFFTRIPDPGHGFLDSHPANADRIALVRRTVAELRARAAAPALPAGASGS</sequence>
<reference evidence="10" key="1">
    <citation type="submission" date="2017-08" db="EMBL/GenBank/DDBJ databases">
        <authorList>
            <person name="Varghese N."/>
            <person name="Submissions S."/>
        </authorList>
    </citation>
    <scope>NUCLEOTIDE SEQUENCE [LARGE SCALE GENOMIC DNA]</scope>
    <source>
        <strain evidence="10">JA276</strain>
    </source>
</reference>
<accession>A0A285T4Y2</accession>
<evidence type="ECO:0000256" key="6">
    <source>
        <dbReference type="RuleBase" id="RU003983"/>
    </source>
</evidence>
<keyword evidence="3 6" id="KW-0378">Hydrolase</keyword>
<dbReference type="GO" id="GO:0046872">
    <property type="term" value="F:metal ion binding"/>
    <property type="evidence" value="ECO:0007669"/>
    <property type="project" value="UniProtKB-KW"/>
</dbReference>
<dbReference type="Proteomes" id="UP000219111">
    <property type="component" value="Unassembled WGS sequence"/>
</dbReference>
<evidence type="ECO:0000256" key="3">
    <source>
        <dbReference type="ARBA" id="ARBA00022801"/>
    </source>
</evidence>
<evidence type="ECO:0000256" key="4">
    <source>
        <dbReference type="ARBA" id="ARBA00022833"/>
    </source>
</evidence>
<evidence type="ECO:0000256" key="1">
    <source>
        <dbReference type="ARBA" id="ARBA00022670"/>
    </source>
</evidence>
<feature type="domain" description="Peptidase M48" evidence="8">
    <location>
        <begin position="96"/>
        <end position="242"/>
    </location>
</feature>
<evidence type="ECO:0000313" key="9">
    <source>
        <dbReference type="EMBL" id="SOC16417.1"/>
    </source>
</evidence>
<dbReference type="AlphaFoldDB" id="A0A285T4Y2"/>
<keyword evidence="4 6" id="KW-0862">Zinc</keyword>
<comment type="cofactor">
    <cofactor evidence="6">
        <name>Zn(2+)</name>
        <dbReference type="ChEBI" id="CHEBI:29105"/>
    </cofactor>
    <text evidence="6">Binds 1 zinc ion per subunit.</text>
</comment>